<evidence type="ECO:0000256" key="3">
    <source>
        <dbReference type="ARBA" id="ARBA00012926"/>
    </source>
</evidence>
<dbReference type="PRINTS" id="PR00415">
    <property type="entry name" value="ACONITASE"/>
</dbReference>
<feature type="domain" description="Aconitase/3-isopropylmalate dehydratase large subunit alpha/beta/alpha" evidence="10">
    <location>
        <begin position="5"/>
        <end position="149"/>
    </location>
</feature>
<dbReference type="FunFam" id="3.30.499.10:FF:000005">
    <property type="entry name" value="cytoplasmic aconitate hydratase"/>
    <property type="match status" value="1"/>
</dbReference>
<keyword evidence="8" id="KW-0456">Lyase</keyword>
<keyword evidence="7" id="KW-0411">Iron-sulfur</keyword>
<feature type="domain" description="Aconitase A/isopropylmalate dehydratase small subunit swivel" evidence="11">
    <location>
        <begin position="278"/>
        <end position="404"/>
    </location>
</feature>
<accession>A0AAV8ZIU3</accession>
<proteinExistence type="inferred from homology"/>
<evidence type="ECO:0000256" key="4">
    <source>
        <dbReference type="ARBA" id="ARBA00022485"/>
    </source>
</evidence>
<evidence type="ECO:0000259" key="11">
    <source>
        <dbReference type="Pfam" id="PF00694"/>
    </source>
</evidence>
<dbReference type="CDD" id="cd01580">
    <property type="entry name" value="AcnA_IRP_Swivel"/>
    <property type="match status" value="1"/>
</dbReference>
<gene>
    <name evidence="12" type="ORF">NQ314_005564</name>
</gene>
<evidence type="ECO:0000256" key="2">
    <source>
        <dbReference type="ARBA" id="ARBA00007185"/>
    </source>
</evidence>
<dbReference type="Pfam" id="PF00330">
    <property type="entry name" value="Aconitase"/>
    <property type="match status" value="1"/>
</dbReference>
<protein>
    <recommendedName>
        <fullName evidence="3">aconitate hydratase</fullName>
        <ecNumber evidence="3">4.2.1.3</ecNumber>
    </recommendedName>
</protein>
<dbReference type="InterPro" id="IPR036008">
    <property type="entry name" value="Aconitase_4Fe-4S_dom"/>
</dbReference>
<dbReference type="InterPro" id="IPR000573">
    <property type="entry name" value="AconitaseA/IPMdHydase_ssu_swvl"/>
</dbReference>
<dbReference type="SUPFAM" id="SSF53732">
    <property type="entry name" value="Aconitase iron-sulfur domain"/>
    <property type="match status" value="1"/>
</dbReference>
<dbReference type="SUPFAM" id="SSF52016">
    <property type="entry name" value="LeuD/IlvD-like"/>
    <property type="match status" value="1"/>
</dbReference>
<comment type="cofactor">
    <cofactor evidence="1">
        <name>[4Fe-4S] cluster</name>
        <dbReference type="ChEBI" id="CHEBI:49883"/>
    </cofactor>
</comment>
<dbReference type="Gene3D" id="3.30.499.10">
    <property type="entry name" value="Aconitase, domain 3"/>
    <property type="match status" value="1"/>
</dbReference>
<name>A0AAV8ZIU3_9CUCU</name>
<comment type="caution">
    <text evidence="12">The sequence shown here is derived from an EMBL/GenBank/DDBJ whole genome shotgun (WGS) entry which is preliminary data.</text>
</comment>
<organism evidence="12 13">
    <name type="scientific">Rhamnusium bicolor</name>
    <dbReference type="NCBI Taxonomy" id="1586634"/>
    <lineage>
        <taxon>Eukaryota</taxon>
        <taxon>Metazoa</taxon>
        <taxon>Ecdysozoa</taxon>
        <taxon>Arthropoda</taxon>
        <taxon>Hexapoda</taxon>
        <taxon>Insecta</taxon>
        <taxon>Pterygota</taxon>
        <taxon>Neoptera</taxon>
        <taxon>Endopterygota</taxon>
        <taxon>Coleoptera</taxon>
        <taxon>Polyphaga</taxon>
        <taxon>Cucujiformia</taxon>
        <taxon>Chrysomeloidea</taxon>
        <taxon>Cerambycidae</taxon>
        <taxon>Lepturinae</taxon>
        <taxon>Rhagiini</taxon>
        <taxon>Rhamnusium</taxon>
    </lineage>
</organism>
<dbReference type="InterPro" id="IPR044137">
    <property type="entry name" value="AcnA_IRP_Swivel"/>
</dbReference>
<evidence type="ECO:0000256" key="5">
    <source>
        <dbReference type="ARBA" id="ARBA00022723"/>
    </source>
</evidence>
<evidence type="ECO:0000256" key="7">
    <source>
        <dbReference type="ARBA" id="ARBA00023014"/>
    </source>
</evidence>
<dbReference type="InterPro" id="IPR001030">
    <property type="entry name" value="Acoase/IPM_deHydtase_lsu_aba"/>
</dbReference>
<dbReference type="PROSITE" id="PS00450">
    <property type="entry name" value="ACONITASE_1"/>
    <property type="match status" value="1"/>
</dbReference>
<evidence type="ECO:0000313" key="13">
    <source>
        <dbReference type="Proteomes" id="UP001162156"/>
    </source>
</evidence>
<dbReference type="InterPro" id="IPR015931">
    <property type="entry name" value="Acnase/IPM_dHydase_lsu_aba_1/3"/>
</dbReference>
<dbReference type="Gene3D" id="3.20.19.10">
    <property type="entry name" value="Aconitase, domain 4"/>
    <property type="match status" value="1"/>
</dbReference>
<evidence type="ECO:0000256" key="8">
    <source>
        <dbReference type="ARBA" id="ARBA00023239"/>
    </source>
</evidence>
<dbReference type="InterPro" id="IPR018136">
    <property type="entry name" value="Aconitase_4Fe-4S_BS"/>
</dbReference>
<dbReference type="PROSITE" id="PS01244">
    <property type="entry name" value="ACONITASE_2"/>
    <property type="match status" value="1"/>
</dbReference>
<dbReference type="NCBIfam" id="NF006757">
    <property type="entry name" value="PRK09277.1"/>
    <property type="match status" value="1"/>
</dbReference>
<dbReference type="FunFam" id="3.20.19.10:FF:000001">
    <property type="entry name" value="Aconitate hydratase"/>
    <property type="match status" value="1"/>
</dbReference>
<reference evidence="12" key="1">
    <citation type="journal article" date="2023" name="Insect Mol. Biol.">
        <title>Genome sequencing provides insights into the evolution of gene families encoding plant cell wall-degrading enzymes in longhorned beetles.</title>
        <authorList>
            <person name="Shin N.R."/>
            <person name="Okamura Y."/>
            <person name="Kirsch R."/>
            <person name="Pauchet Y."/>
        </authorList>
    </citation>
    <scope>NUCLEOTIDE SEQUENCE</scope>
    <source>
        <strain evidence="12">RBIC_L_NR</strain>
    </source>
</reference>
<sequence>MFDGTEYKITHGSVIIAAITSCTNTSNPSVMLGAGMLAKNAVAAGLTVAPYIKTSLSPGSGVVTYYLNESGVIPALEKLGFDIVGYGCMTCIGNSGGLDENIVNAIEQNDLVCCGVLSGNRNFEGRIHPNTRANYLASPLLVIAYAIAGRVDIDFETEPLGERPDGSAVYLRDIWPTRNDIHTVEQRHVIPAMFKEVYAKIETGSKSWQSLVAPAGKIYPWSKSSTYIKKPPFFDGMTRDLPKLKALNNAKVLLLLGDSVTTDHISPAGSIGRTSPAARYLAQNGLTPREFNSYGSRRGNDAVMARGTFGNIRIVNKFMNKPGPRTIYLPTNEEMDIFDCAERYARSDTPLIVIAGNDYGSGSSRDWAAKGPYLLGITAVIAESFERIHRSNLVGMGIVPLQFQSGENPESLGLTGKENYTINLPSNIKPGQNVTVTTDTGKSFNVVLRFDTEVDILFYKHGGILNYMIRKMLSQ</sequence>
<evidence type="ECO:0000313" key="12">
    <source>
        <dbReference type="EMBL" id="KAJ8963522.1"/>
    </source>
</evidence>
<dbReference type="InterPro" id="IPR015928">
    <property type="entry name" value="Aconitase/3IPM_dehydase_swvl"/>
</dbReference>
<evidence type="ECO:0000256" key="1">
    <source>
        <dbReference type="ARBA" id="ARBA00001966"/>
    </source>
</evidence>
<dbReference type="Proteomes" id="UP001162156">
    <property type="component" value="Unassembled WGS sequence"/>
</dbReference>
<dbReference type="EMBL" id="JANEYF010001542">
    <property type="protein sequence ID" value="KAJ8963522.1"/>
    <property type="molecule type" value="Genomic_DNA"/>
</dbReference>
<evidence type="ECO:0000256" key="6">
    <source>
        <dbReference type="ARBA" id="ARBA00023004"/>
    </source>
</evidence>
<dbReference type="Pfam" id="PF00694">
    <property type="entry name" value="Aconitase_C"/>
    <property type="match status" value="1"/>
</dbReference>
<dbReference type="GO" id="GO:0051539">
    <property type="term" value="F:4 iron, 4 sulfur cluster binding"/>
    <property type="evidence" value="ECO:0007669"/>
    <property type="project" value="UniProtKB-KW"/>
</dbReference>
<dbReference type="EC" id="4.2.1.3" evidence="3"/>
<dbReference type="GO" id="GO:0003994">
    <property type="term" value="F:aconitate hydratase activity"/>
    <property type="evidence" value="ECO:0007669"/>
    <property type="project" value="UniProtKB-EC"/>
</dbReference>
<dbReference type="GO" id="GO:0046872">
    <property type="term" value="F:metal ion binding"/>
    <property type="evidence" value="ECO:0007669"/>
    <property type="project" value="UniProtKB-KW"/>
</dbReference>
<evidence type="ECO:0000259" key="10">
    <source>
        <dbReference type="Pfam" id="PF00330"/>
    </source>
</evidence>
<dbReference type="PANTHER" id="PTHR11670">
    <property type="entry name" value="ACONITASE/IRON-RESPONSIVE ELEMENT FAMILY MEMBER"/>
    <property type="match status" value="1"/>
</dbReference>
<keyword evidence="5" id="KW-0479">Metal-binding</keyword>
<evidence type="ECO:0000256" key="9">
    <source>
        <dbReference type="ARBA" id="ARBA00023501"/>
    </source>
</evidence>
<comment type="similarity">
    <text evidence="2">Belongs to the aconitase/IPM isomerase family.</text>
</comment>
<comment type="catalytic activity">
    <reaction evidence="9">
        <text>citrate = D-threo-isocitrate</text>
        <dbReference type="Rhea" id="RHEA:10336"/>
        <dbReference type="ChEBI" id="CHEBI:15562"/>
        <dbReference type="ChEBI" id="CHEBI:16947"/>
        <dbReference type="EC" id="4.2.1.3"/>
    </reaction>
</comment>
<dbReference type="InterPro" id="IPR006249">
    <property type="entry name" value="Aconitase/IRP2"/>
</dbReference>
<dbReference type="Gene3D" id="6.10.190.10">
    <property type="match status" value="1"/>
</dbReference>
<keyword evidence="6" id="KW-0408">Iron</keyword>
<dbReference type="AlphaFoldDB" id="A0AAV8ZIU3"/>
<keyword evidence="13" id="KW-1185">Reference proteome</keyword>
<keyword evidence="4" id="KW-0004">4Fe-4S</keyword>